<dbReference type="RefSeq" id="WP_094058761.1">
    <property type="nucleotide sequence ID" value="NZ_CP022530.1"/>
</dbReference>
<organism evidence="2 3">
    <name type="scientific">Bacterioplanes sanyensis</name>
    <dbReference type="NCBI Taxonomy" id="1249553"/>
    <lineage>
        <taxon>Bacteria</taxon>
        <taxon>Pseudomonadati</taxon>
        <taxon>Pseudomonadota</taxon>
        <taxon>Gammaproteobacteria</taxon>
        <taxon>Oceanospirillales</taxon>
        <taxon>Oceanospirillaceae</taxon>
        <taxon>Bacterioplanes</taxon>
    </lineage>
</organism>
<evidence type="ECO:0000259" key="1">
    <source>
        <dbReference type="PROSITE" id="PS51186"/>
    </source>
</evidence>
<dbReference type="Proteomes" id="UP000202440">
    <property type="component" value="Chromosome"/>
</dbReference>
<protein>
    <recommendedName>
        <fullName evidence="1">N-acetyltransferase domain-containing protein</fullName>
    </recommendedName>
</protein>
<dbReference type="Gene3D" id="3.40.630.30">
    <property type="match status" value="1"/>
</dbReference>
<evidence type="ECO:0000313" key="3">
    <source>
        <dbReference type="Proteomes" id="UP000202440"/>
    </source>
</evidence>
<dbReference type="OrthoDB" id="9796919at2"/>
<keyword evidence="3" id="KW-1185">Reference proteome</keyword>
<dbReference type="KEGG" id="bsan:CHH28_02130"/>
<dbReference type="GO" id="GO:0016747">
    <property type="term" value="F:acyltransferase activity, transferring groups other than amino-acyl groups"/>
    <property type="evidence" value="ECO:0007669"/>
    <property type="project" value="InterPro"/>
</dbReference>
<dbReference type="AlphaFoldDB" id="A0A222FH25"/>
<feature type="domain" description="N-acetyltransferase" evidence="1">
    <location>
        <begin position="24"/>
        <end position="183"/>
    </location>
</feature>
<sequence length="200" mass="22245">MKQYPDFLLIEQPQQLQPVFSSLMHLLELSAADDAILGLAEPMTDAQHAGWLRDLSAQLEEGILKILIAVDATGEVCLCCMLKGSRQDTTRHIYDLQKGFIRADLRKTGLLPKAMLKIAQIARNNGVDVLTLDVRGGTPAHSLWKAIGFKTYGILNDYSRRPDRRRPGSYVSFAGYYMSITTDALLEQFGMLEELAESVG</sequence>
<dbReference type="SUPFAM" id="SSF55729">
    <property type="entry name" value="Acyl-CoA N-acyltransferases (Nat)"/>
    <property type="match status" value="1"/>
</dbReference>
<gene>
    <name evidence="2" type="ORF">CHH28_02130</name>
</gene>
<proteinExistence type="predicted"/>
<reference evidence="2 3" key="1">
    <citation type="submission" date="2017-07" db="EMBL/GenBank/DDBJ databases">
        <title>Annotated genome sequence of Bacterioplanes sanyensis isolated from Red Sea.</title>
        <authorList>
            <person name="Rehman Z.U."/>
        </authorList>
    </citation>
    <scope>NUCLEOTIDE SEQUENCE [LARGE SCALE GENOMIC DNA]</scope>
    <source>
        <strain evidence="2 3">NV9</strain>
    </source>
</reference>
<dbReference type="EMBL" id="CP022530">
    <property type="protein sequence ID" value="ASP37543.1"/>
    <property type="molecule type" value="Genomic_DNA"/>
</dbReference>
<dbReference type="PROSITE" id="PS51186">
    <property type="entry name" value="GNAT"/>
    <property type="match status" value="1"/>
</dbReference>
<dbReference type="InterPro" id="IPR000182">
    <property type="entry name" value="GNAT_dom"/>
</dbReference>
<dbReference type="InterPro" id="IPR016181">
    <property type="entry name" value="Acyl_CoA_acyltransferase"/>
</dbReference>
<accession>A0A222FH25</accession>
<name>A0A222FH25_9GAMM</name>
<evidence type="ECO:0000313" key="2">
    <source>
        <dbReference type="EMBL" id="ASP37543.1"/>
    </source>
</evidence>